<evidence type="ECO:0000259" key="4">
    <source>
        <dbReference type="Pfam" id="PF08626"/>
    </source>
</evidence>
<dbReference type="InterPro" id="IPR058564">
    <property type="entry name" value="TPR_TRAPPC9_Trs120"/>
</dbReference>
<dbReference type="Proteomes" id="UP000825890">
    <property type="component" value="Unassembled WGS sequence"/>
</dbReference>
<keyword evidence="8" id="KW-1185">Reference proteome</keyword>
<evidence type="ECO:0000313" key="8">
    <source>
        <dbReference type="Proteomes" id="UP000825890"/>
    </source>
</evidence>
<dbReference type="Pfam" id="PF26251">
    <property type="entry name" value="TPR_TRAPPC9-Trs120"/>
    <property type="match status" value="1"/>
</dbReference>
<evidence type="ECO:0000259" key="5">
    <source>
        <dbReference type="Pfam" id="PF26251"/>
    </source>
</evidence>
<dbReference type="GO" id="GO:0005802">
    <property type="term" value="C:trans-Golgi network"/>
    <property type="evidence" value="ECO:0007669"/>
    <property type="project" value="TreeGrafter"/>
</dbReference>
<dbReference type="Pfam" id="PF26280">
    <property type="entry name" value="Ig_TRAPPC9-Trs120_2nd"/>
    <property type="match status" value="1"/>
</dbReference>
<dbReference type="Pfam" id="PF08626">
    <property type="entry name" value="TRAPPC9-Trs120"/>
    <property type="match status" value="1"/>
</dbReference>
<dbReference type="InterPro" id="IPR058565">
    <property type="entry name" value="Ig_TRAPPC9_Trs120_1st"/>
</dbReference>
<evidence type="ECO:0000259" key="6">
    <source>
        <dbReference type="Pfam" id="PF26254"/>
    </source>
</evidence>
<dbReference type="RefSeq" id="XP_044661449.1">
    <property type="nucleotide sequence ID" value="XM_044805514.1"/>
</dbReference>
<evidence type="ECO:0000313" key="7">
    <source>
        <dbReference type="EMBL" id="GIZ46962.1"/>
    </source>
</evidence>
<name>A0A9P3CPH8_9PEZI</name>
<dbReference type="OrthoDB" id="27962at2759"/>
<feature type="compositionally biased region" description="Pro residues" evidence="3">
    <location>
        <begin position="228"/>
        <end position="238"/>
    </location>
</feature>
<dbReference type="GeneID" id="68295639"/>
<evidence type="ECO:0000256" key="1">
    <source>
        <dbReference type="ARBA" id="ARBA00004555"/>
    </source>
</evidence>
<dbReference type="PANTHER" id="PTHR21512">
    <property type="entry name" value="TRAFFICKING PROTEIN PARTICLE COMPLEX SUBUNIT 9"/>
    <property type="match status" value="1"/>
</dbReference>
<dbReference type="PANTHER" id="PTHR21512:SF5">
    <property type="entry name" value="TRAFFICKING PROTEIN PARTICLE COMPLEX SUBUNIT 9"/>
    <property type="match status" value="1"/>
</dbReference>
<feature type="compositionally biased region" description="Polar residues" evidence="3">
    <location>
        <begin position="241"/>
        <end position="251"/>
    </location>
</feature>
<accession>A0A9P3CPH8</accession>
<reference evidence="7 8" key="1">
    <citation type="submission" date="2021-01" db="EMBL/GenBank/DDBJ databases">
        <title>Cercospora kikuchii MAFF 305040 whole genome shotgun sequence.</title>
        <authorList>
            <person name="Kashiwa T."/>
            <person name="Suzuki T."/>
        </authorList>
    </citation>
    <scope>NUCLEOTIDE SEQUENCE [LARGE SCALE GENOMIC DNA]</scope>
    <source>
        <strain evidence="7 8">MAFF 305040</strain>
    </source>
</reference>
<dbReference type="EMBL" id="BOLY01000006">
    <property type="protein sequence ID" value="GIZ46962.1"/>
    <property type="molecule type" value="Genomic_DNA"/>
</dbReference>
<feature type="compositionally biased region" description="Polar residues" evidence="3">
    <location>
        <begin position="190"/>
        <end position="205"/>
    </location>
</feature>
<protein>
    <submittedName>
        <fullName evidence="7">Uncharacterized protein</fullName>
    </submittedName>
</protein>
<feature type="domain" description="Trs120/TRAPPC9 N-terminal" evidence="4">
    <location>
        <begin position="4"/>
        <end position="369"/>
    </location>
</feature>
<feature type="region of interest" description="Disordered" evidence="3">
    <location>
        <begin position="190"/>
        <end position="297"/>
    </location>
</feature>
<proteinExistence type="predicted"/>
<organism evidence="7 8">
    <name type="scientific">Cercospora kikuchii</name>
    <dbReference type="NCBI Taxonomy" id="84275"/>
    <lineage>
        <taxon>Eukaryota</taxon>
        <taxon>Fungi</taxon>
        <taxon>Dikarya</taxon>
        <taxon>Ascomycota</taxon>
        <taxon>Pezizomycotina</taxon>
        <taxon>Dothideomycetes</taxon>
        <taxon>Dothideomycetidae</taxon>
        <taxon>Mycosphaerellales</taxon>
        <taxon>Mycosphaerellaceae</taxon>
        <taxon>Cercospora</taxon>
    </lineage>
</organism>
<keyword evidence="2" id="KW-0333">Golgi apparatus</keyword>
<gene>
    <name evidence="7" type="ORF">CKM354_001006400</name>
</gene>
<dbReference type="Pfam" id="PF26254">
    <property type="entry name" value="Ig_TRAPPC9-Trs120_1st"/>
    <property type="match status" value="1"/>
</dbReference>
<evidence type="ECO:0000256" key="3">
    <source>
        <dbReference type="SAM" id="MobiDB-lite"/>
    </source>
</evidence>
<sequence>MDHFSPVAGAHIRALVLPVGSIERDRFLLFVHRLQREASLISLADVAPYAADDGHLLSPKSSKQGSLLYRFSPSAPSEQLLQLSPYELFREPLLVIGVVDGLSGDDDAKKKELDGAAAYLKERHPRVVHRQLVVLQQGDSEGTSSIAKAVAVTNIDTPHDPSLRAAICDISARFLVEFTTYAKALQASPSIQTPGQTARSLQRSNSIREHDNRSNSGVSSPADEGSPSRPPTKAPPLPATSFDQIPSANAMTTTRDRSDSRESSQSGPSKAKGHNRNSSNDRIALQGFGSGASAEKSRARGKARVGIVLASIYMMAGRWSDALPMFVEHTIKARALSDHLWHAKGLENSMLCLLLLAWAGIEFQVPSICDPTTERAGSSTIARASIDARLAAEGMQRQIVRLSVALPDLCKLIVSLYRSHEGALELPAIVPAEATVRVSKLLATLGAARGELSPSKLQSLIVGHTGHTGQVGEQEQRSVKIAQPLGRPRPYSRIAIAELLAQAQPSTDEPLSAADHVRLLSGIAAAYDMLGLERKKGLATKDLIARLTQALLQARKLGAAEMGIHPAAALSVESGSESILSSSGDMRGINDMIAELCAIYGAKVLPAIRQETPIFADIRSYGNDNLKRDLLKELAHFSEASPDPHGVLALTASLLRAAGPSSALDAGTSDIANAFSREEQMHYATVINRTVAVSKHLGLTDVHAVYWDPFLVRMVQILQPTGQRTVIDRTKLNMAQKAANQPIAPGNPLLYDPSASRPGTAAQETFLLVANEPSECIITLQNPFDIPVDIESLELVTEGAELASEHQPTTLGPLRFQQVTLMVTPKSVGITKITGCYIKLQGCYPQVFPIVTASWSAQAPLTVKDLQKQPHQASDVESTEARLKSLGIEPGYVSATVIDDLPVLQLENTAALESGLMLLEGESRSIELILRNTSNIAATVFEATDTADVLQRDDEHKLKLRGIRHKRSKSFLPTTTVAPGECTTFKFRVEGKAGLSSTQANFYYQASNNLNGKHARVVSVPVIMTVNAALQVHNLEILQPGQHDDPSALLVSFDIRNAWPKSVLYECFEKTARRLEWRRDDTETPSQDIQDGQLAPGEIRRVYLTLQHDNSALENYDEDPEVARTRFLEQLHVSWRVEEHSGYVDLLGLPLSEQALDLVRGAPVSVSVTTEPDAKEICVGTYVNITATVRDRSRKRNPLHEEQALLSVELSSSLDQQQASRCFAFAGNLKRIVSLKAPKTPDIRIMSSEESPGHAPDSAVGPAVAETKVGFVICPLLKGKMEFEVVVRPVRIGRTMAAEKGREWIARKGLVVDVAKAL</sequence>
<comment type="subcellular location">
    <subcellularLocation>
        <location evidence="1">Golgi apparatus</location>
    </subcellularLocation>
</comment>
<feature type="domain" description="Trs120/TRAPPC9 first Ig-like" evidence="6">
    <location>
        <begin position="712"/>
        <end position="899"/>
    </location>
</feature>
<dbReference type="InterPro" id="IPR013935">
    <property type="entry name" value="Trs120_TRAPPC9"/>
</dbReference>
<dbReference type="InterPro" id="IPR058563">
    <property type="entry name" value="Trs120_TRAPPC9_N"/>
</dbReference>
<evidence type="ECO:0000256" key="2">
    <source>
        <dbReference type="ARBA" id="ARBA00023034"/>
    </source>
</evidence>
<feature type="domain" description="Trs120/TRAPPC9 TPR region" evidence="5">
    <location>
        <begin position="404"/>
        <end position="697"/>
    </location>
</feature>
<comment type="caution">
    <text evidence="7">The sequence shown here is derived from an EMBL/GenBank/DDBJ whole genome shotgun (WGS) entry which is preliminary data.</text>
</comment>